<dbReference type="GO" id="GO:0050385">
    <property type="term" value="F:ureidoglycolate lyase activity"/>
    <property type="evidence" value="ECO:0007669"/>
    <property type="project" value="UniProtKB-EC"/>
</dbReference>
<dbReference type="Pfam" id="PF01557">
    <property type="entry name" value="FAA_hydrolase"/>
    <property type="match status" value="1"/>
</dbReference>
<dbReference type="AlphaFoldDB" id="A0A0M2QHX7"/>
<dbReference type="InterPro" id="IPR036663">
    <property type="entry name" value="Fumarylacetoacetase_C_sf"/>
</dbReference>
<gene>
    <name evidence="7" type="ORF">CRM94_01955</name>
    <name evidence="8" type="ORF">NYZ96_24130</name>
</gene>
<sequence length="282" mass="30156">MKLLRYGPVGQEKPGLLDAGGRIRDLSAVIPDLAGEALSDAALARLRALDPASLPLVPGEPRIGACVGQIGKFVCIGLNYADHAAESGLPVPSEPVVFAKWTSAVCGPNDGIEIPRDSLKTDWEVELGVVIGRPCKNVDEADALDYVAGYCVINDVSEREWQIERGGQWDKGKGFDSFGPIGPWLVTRDEVPDPQQLSLWLEVDGHRYQDGSTRTMIFGVAEVIAYLSRCMSLQPGDVISTGTPPGVGMGVKPAPVYLKPGQTVRLGIDGLGEQRQLTRAAD</sequence>
<dbReference type="PANTHER" id="PTHR42796:SF4">
    <property type="entry name" value="FUMARYLACETOACETATE HYDROLASE DOMAIN-CONTAINING PROTEIN 2A"/>
    <property type="match status" value="1"/>
</dbReference>
<dbReference type="PANTHER" id="PTHR42796">
    <property type="entry name" value="FUMARYLACETOACETATE HYDROLASE DOMAIN-CONTAINING PROTEIN 2A-RELATED"/>
    <property type="match status" value="1"/>
</dbReference>
<reference evidence="8" key="3">
    <citation type="submission" date="2022-09" db="EMBL/GenBank/DDBJ databases">
        <title>Genomic of Burkholderia gladioli.</title>
        <authorList>
            <person name="Wu H."/>
        </authorList>
    </citation>
    <scope>NUCLEOTIDE SEQUENCE</scope>
    <source>
        <strain evidence="8">ZN-S4</strain>
    </source>
</reference>
<protein>
    <submittedName>
        <fullName evidence="7">FAA hydrolase family protein</fullName>
    </submittedName>
    <submittedName>
        <fullName evidence="8">Ureidoglycolate lyase</fullName>
        <ecNumber evidence="8">4.3.2.3</ecNumber>
    </submittedName>
</protein>
<evidence type="ECO:0000313" key="8">
    <source>
        <dbReference type="EMBL" id="UWX74614.1"/>
    </source>
</evidence>
<dbReference type="EMBL" id="CP104215">
    <property type="protein sequence ID" value="UWX74614.1"/>
    <property type="molecule type" value="Genomic_DNA"/>
</dbReference>
<feature type="domain" description="Fumarylacetoacetase-like C-terminal" evidence="6">
    <location>
        <begin position="72"/>
        <end position="275"/>
    </location>
</feature>
<accession>A0A0M2QHX7</accession>
<dbReference type="UniPathway" id="UPA00394"/>
<dbReference type="EMBL" id="PDDY01000001">
    <property type="protein sequence ID" value="PEH41023.1"/>
    <property type="molecule type" value="Genomic_DNA"/>
</dbReference>
<organism evidence="7 9">
    <name type="scientific">Burkholderia gladioli</name>
    <name type="common">Pseudomonas marginata</name>
    <name type="synonym">Phytomonas marginata</name>
    <dbReference type="NCBI Taxonomy" id="28095"/>
    <lineage>
        <taxon>Bacteria</taxon>
        <taxon>Pseudomonadati</taxon>
        <taxon>Pseudomonadota</taxon>
        <taxon>Betaproteobacteria</taxon>
        <taxon>Burkholderiales</taxon>
        <taxon>Burkholderiaceae</taxon>
        <taxon>Burkholderia</taxon>
    </lineage>
</organism>
<evidence type="ECO:0000313" key="7">
    <source>
        <dbReference type="EMBL" id="PEH41023.1"/>
    </source>
</evidence>
<dbReference type="SUPFAM" id="SSF56529">
    <property type="entry name" value="FAH"/>
    <property type="match status" value="1"/>
</dbReference>
<dbReference type="Gene3D" id="3.90.850.10">
    <property type="entry name" value="Fumarylacetoacetase-like, C-terminal domain"/>
    <property type="match status" value="1"/>
</dbReference>
<evidence type="ECO:0000256" key="3">
    <source>
        <dbReference type="ARBA" id="ARBA00022723"/>
    </source>
</evidence>
<dbReference type="InterPro" id="IPR051121">
    <property type="entry name" value="FAH"/>
</dbReference>
<dbReference type="GeneID" id="66462480"/>
<dbReference type="EC" id="4.3.2.3" evidence="8"/>
<name>A0A0M2QHX7_BURGA</name>
<dbReference type="Proteomes" id="UP000220629">
    <property type="component" value="Unassembled WGS sequence"/>
</dbReference>
<keyword evidence="8" id="KW-0456">Lyase</keyword>
<dbReference type="GO" id="GO:0019752">
    <property type="term" value="P:carboxylic acid metabolic process"/>
    <property type="evidence" value="ECO:0007669"/>
    <property type="project" value="UniProtKB-ARBA"/>
</dbReference>
<dbReference type="FunFam" id="3.90.850.10:FF:000002">
    <property type="entry name" value="2-hydroxyhepta-2,4-diene-1,7-dioate isomerase"/>
    <property type="match status" value="1"/>
</dbReference>
<proteinExistence type="inferred from homology"/>
<evidence type="ECO:0000256" key="5">
    <source>
        <dbReference type="ARBA" id="ARBA00022842"/>
    </source>
</evidence>
<keyword evidence="5" id="KW-0460">Magnesium</keyword>
<dbReference type="RefSeq" id="WP_046574823.1">
    <property type="nucleotide sequence ID" value="NZ_CADEPU010000033.1"/>
</dbReference>
<dbReference type="GO" id="GO:0016853">
    <property type="term" value="F:isomerase activity"/>
    <property type="evidence" value="ECO:0007669"/>
    <property type="project" value="UniProtKB-ARBA"/>
</dbReference>
<evidence type="ECO:0000259" key="6">
    <source>
        <dbReference type="Pfam" id="PF01557"/>
    </source>
</evidence>
<reference evidence="7" key="2">
    <citation type="submission" date="2017-09" db="EMBL/GenBank/DDBJ databases">
        <title>FDA dAtabase for Regulatory Grade micrObial Sequences (FDA-ARGOS): Supporting development and validation of Infectious Disease Dx tests.</title>
        <authorList>
            <person name="Minogue T."/>
            <person name="Wolcott M."/>
            <person name="Wasieloski L."/>
            <person name="Aguilar W."/>
            <person name="Moore D."/>
            <person name="Tallon L.J."/>
            <person name="Sadzewicz L."/>
            <person name="Ott S."/>
            <person name="Zhao X."/>
            <person name="Nagaraj S."/>
            <person name="Vavikolanu K."/>
            <person name="Aluvathingal J."/>
            <person name="Nadendla S."/>
            <person name="Sichtig H."/>
        </authorList>
    </citation>
    <scope>NUCLEOTIDE SEQUENCE</scope>
    <source>
        <strain evidence="7">FDAARGOS_390</strain>
    </source>
</reference>
<keyword evidence="4 7" id="KW-0378">Hydrolase</keyword>
<evidence type="ECO:0000256" key="2">
    <source>
        <dbReference type="ARBA" id="ARBA00010211"/>
    </source>
</evidence>
<reference evidence="9" key="1">
    <citation type="submission" date="2017-09" db="EMBL/GenBank/DDBJ databases">
        <title>FDA dAtabase for Regulatory Grade micrObial Sequences (FDA-ARGOS): Supporting development and validation of Infectious Disease Dx tests.</title>
        <authorList>
            <person name="Minogue T."/>
            <person name="Wolcott M."/>
            <person name="Wasieloski L."/>
            <person name="Aguilar W."/>
            <person name="Moore D."/>
            <person name="Tallon L."/>
            <person name="Sadzewicz L."/>
            <person name="Ott S."/>
            <person name="Zhao X."/>
            <person name="Nagaraj S."/>
            <person name="Vavikolanu K."/>
            <person name="Aluvathingal J."/>
            <person name="Nadendla S."/>
            <person name="Sichtig H."/>
        </authorList>
    </citation>
    <scope>NUCLEOTIDE SEQUENCE [LARGE SCALE GENOMIC DNA]</scope>
    <source>
        <strain evidence="9">FDAARGOS_390</strain>
    </source>
</reference>
<dbReference type="Proteomes" id="UP001059745">
    <property type="component" value="Chromosome 2"/>
</dbReference>
<dbReference type="GO" id="GO:0016787">
    <property type="term" value="F:hydrolase activity"/>
    <property type="evidence" value="ECO:0007669"/>
    <property type="project" value="UniProtKB-KW"/>
</dbReference>
<evidence type="ECO:0000256" key="1">
    <source>
        <dbReference type="ARBA" id="ARBA00001946"/>
    </source>
</evidence>
<comment type="cofactor">
    <cofactor evidence="1">
        <name>Mg(2+)</name>
        <dbReference type="ChEBI" id="CHEBI:18420"/>
    </cofactor>
</comment>
<dbReference type="InterPro" id="IPR011234">
    <property type="entry name" value="Fumarylacetoacetase-like_C"/>
</dbReference>
<dbReference type="GO" id="GO:0019628">
    <property type="term" value="P:urate catabolic process"/>
    <property type="evidence" value="ECO:0007669"/>
    <property type="project" value="UniProtKB-UniPathway"/>
</dbReference>
<evidence type="ECO:0000256" key="4">
    <source>
        <dbReference type="ARBA" id="ARBA00022801"/>
    </source>
</evidence>
<keyword evidence="3" id="KW-0479">Metal-binding</keyword>
<dbReference type="GO" id="GO:0046872">
    <property type="term" value="F:metal ion binding"/>
    <property type="evidence" value="ECO:0007669"/>
    <property type="project" value="UniProtKB-KW"/>
</dbReference>
<comment type="similarity">
    <text evidence="2">Belongs to the FAH family.</text>
</comment>
<evidence type="ECO:0000313" key="9">
    <source>
        <dbReference type="Proteomes" id="UP000220629"/>
    </source>
</evidence>